<dbReference type="Pfam" id="PF05965">
    <property type="entry name" value="FYRC"/>
    <property type="match status" value="1"/>
</dbReference>
<dbReference type="GO" id="GO:0005634">
    <property type="term" value="C:nucleus"/>
    <property type="evidence" value="ECO:0007669"/>
    <property type="project" value="InterPro"/>
</dbReference>
<dbReference type="PROSITE" id="PS51543">
    <property type="entry name" value="FYRC"/>
    <property type="match status" value="1"/>
</dbReference>
<dbReference type="EMBL" id="KV442112">
    <property type="protein sequence ID" value="OAQ23673.1"/>
    <property type="molecule type" value="Genomic_DNA"/>
</dbReference>
<evidence type="ECO:0000313" key="2">
    <source>
        <dbReference type="EMBL" id="OAQ23673.1"/>
    </source>
</evidence>
<reference evidence="2 3" key="1">
    <citation type="submission" date="2016-05" db="EMBL/GenBank/DDBJ databases">
        <title>Genome sequencing reveals origins of a unique bacterial endosymbiosis in the earliest lineages of terrestrial Fungi.</title>
        <authorList>
            <consortium name="DOE Joint Genome Institute"/>
            <person name="Uehling J."/>
            <person name="Gryganskyi A."/>
            <person name="Hameed K."/>
            <person name="Tschaplinski T."/>
            <person name="Misztal P."/>
            <person name="Wu S."/>
            <person name="Desiro A."/>
            <person name="Vande Pol N."/>
            <person name="Du Z.-Y."/>
            <person name="Zienkiewicz A."/>
            <person name="Zienkiewicz K."/>
            <person name="Morin E."/>
            <person name="Tisserant E."/>
            <person name="Splivallo R."/>
            <person name="Hainaut M."/>
            <person name="Henrissat B."/>
            <person name="Ohm R."/>
            <person name="Kuo A."/>
            <person name="Yan J."/>
            <person name="Lipzen A."/>
            <person name="Nolan M."/>
            <person name="Labutti K."/>
            <person name="Barry K."/>
            <person name="Goldstein A."/>
            <person name="Labbe J."/>
            <person name="Schadt C."/>
            <person name="Tuskan G."/>
            <person name="Grigoriev I."/>
            <person name="Martin F."/>
            <person name="Vilgalys R."/>
            <person name="Bonito G."/>
        </authorList>
    </citation>
    <scope>NUCLEOTIDE SEQUENCE [LARGE SCALE GENOMIC DNA]</scope>
    <source>
        <strain evidence="2 3">AG-77</strain>
    </source>
</reference>
<accession>A0A197JF94</accession>
<feature type="region of interest" description="Disordered" evidence="1">
    <location>
        <begin position="1"/>
        <end position="93"/>
    </location>
</feature>
<evidence type="ECO:0000313" key="3">
    <source>
        <dbReference type="Proteomes" id="UP000078512"/>
    </source>
</evidence>
<feature type="compositionally biased region" description="Acidic residues" evidence="1">
    <location>
        <begin position="46"/>
        <end position="80"/>
    </location>
</feature>
<feature type="compositionally biased region" description="Basic residues" evidence="1">
    <location>
        <begin position="30"/>
        <end position="42"/>
    </location>
</feature>
<dbReference type="AlphaFoldDB" id="A0A197JF94"/>
<feature type="compositionally biased region" description="Acidic residues" evidence="1">
    <location>
        <begin position="147"/>
        <end position="162"/>
    </location>
</feature>
<feature type="region of interest" description="Disordered" evidence="1">
    <location>
        <begin position="214"/>
        <end position="241"/>
    </location>
</feature>
<dbReference type="InterPro" id="IPR003889">
    <property type="entry name" value="FYrich_C"/>
</dbReference>
<protein>
    <submittedName>
        <fullName evidence="2">Uncharacterized protein</fullName>
    </submittedName>
</protein>
<dbReference type="Gene3D" id="3.30.160.360">
    <property type="match status" value="1"/>
</dbReference>
<name>A0A197JF94_9FUNG</name>
<proteinExistence type="predicted"/>
<dbReference type="OrthoDB" id="1928087at2759"/>
<sequence length="423" mass="47540">MDIAAINASSASASPKDQNKKRTTTTTSSRRLRRRSFKRTRRSTPESDENSDSDNNDFNIEDNKEEAENLDDHDDKEAEENFQLKAEDTAAEEVESLVLQEEIEEVDYETQRKRNILENQRLLQELGLNKSIVRKTFPPITKSKNDDYEDNDDISSDGEYNDEIGSKEPKKGRRFSQNKASWRKATAPVATRASKRIRGEAAAEAKVDLEALERSLNGRAGNNEDEGGDSRSRGEGAAPPFKLGEYSRSLWKGRKQTTGFTVEVEIPSATVPLTVGSIATTIWELGSIYKGEKNKLKYWSGGGSLFKHPYPIGYRAEKFYFRERYMMHIKEGPDGPIFIVESASGRVFEGTSPTLPWTKVCLASSSKGTRISGPLFFGFSDPITQKMIEGLEGYQAFEQVKAEVQAAEEQEEQRRLQADATEE</sequence>
<dbReference type="Proteomes" id="UP000078512">
    <property type="component" value="Unassembled WGS sequence"/>
</dbReference>
<feature type="region of interest" description="Disordered" evidence="1">
    <location>
        <begin position="138"/>
        <end position="197"/>
    </location>
</feature>
<organism evidence="2 3">
    <name type="scientific">Linnemannia elongata AG-77</name>
    <dbReference type="NCBI Taxonomy" id="1314771"/>
    <lineage>
        <taxon>Eukaryota</taxon>
        <taxon>Fungi</taxon>
        <taxon>Fungi incertae sedis</taxon>
        <taxon>Mucoromycota</taxon>
        <taxon>Mortierellomycotina</taxon>
        <taxon>Mortierellomycetes</taxon>
        <taxon>Mortierellales</taxon>
        <taxon>Mortierellaceae</taxon>
        <taxon>Linnemannia</taxon>
    </lineage>
</organism>
<keyword evidence="3" id="KW-1185">Reference proteome</keyword>
<gene>
    <name evidence="2" type="ORF">K457DRAFT_101444</name>
</gene>
<evidence type="ECO:0000256" key="1">
    <source>
        <dbReference type="SAM" id="MobiDB-lite"/>
    </source>
</evidence>
<feature type="compositionally biased region" description="Low complexity" evidence="1">
    <location>
        <begin position="1"/>
        <end position="14"/>
    </location>
</feature>